<feature type="compositionally biased region" description="Polar residues" evidence="1">
    <location>
        <begin position="669"/>
        <end position="678"/>
    </location>
</feature>
<gene>
    <name evidence="2" type="ORF">FSCOSCO3_A026411</name>
</gene>
<dbReference type="GO" id="GO:0006355">
    <property type="term" value="P:regulation of DNA-templated transcription"/>
    <property type="evidence" value="ECO:0007669"/>
    <property type="project" value="InterPro"/>
</dbReference>
<dbReference type="AlphaFoldDB" id="A0AAV1PPE7"/>
<proteinExistence type="predicted"/>
<feature type="region of interest" description="Disordered" evidence="1">
    <location>
        <begin position="540"/>
        <end position="569"/>
    </location>
</feature>
<evidence type="ECO:0000313" key="2">
    <source>
        <dbReference type="EMBL" id="CAK6973806.1"/>
    </source>
</evidence>
<dbReference type="PANTHER" id="PTHR47282:SF1">
    <property type="entry name" value="PGC-1 AND ERR-INDUCED REGULATOR IN MUSCLE PROTEIN 1"/>
    <property type="match status" value="1"/>
</dbReference>
<evidence type="ECO:0000256" key="1">
    <source>
        <dbReference type="SAM" id="MobiDB-lite"/>
    </source>
</evidence>
<sequence length="1003" mass="111487">MDDLDHSIHIAEYDWTSFYEDSEECSLLQPSLAYPDNSSDSEDSSSVFEQEPQHRPAANKDAPEGNTRGCSTVEESCTGCIEVSVQLNQSDAGRQRDDVTTKAEEDIVTQVDSEICLDGGNTAEHITDVTNNITDTLHTEVIDVQVSVQTESDICDFKSIHEPDPDVKDQNVNEPLAAEKAVAVSEDVGSAPIKAEKERWFVTVNESPARHRPRIASVKKKRRQKKPCKDNHMTITLGYGFESEVNRDKKESEREMDMKFIMQLHQNSGGHLKAEINPESLQWENMSSLTSSEEDNVSHSSKENTDKPTMDRNKYEICSLANTFTLKDLSQLESMESDEFEDSVEFFSSHSYDSESYVSASESVEDPLHLIKEQHTKTQQMQCNAVITQDREMHSCNGALSSNAAATNCEGYEIDRAYVEPTVTFPSASQRVDKMPDDNSTCDIDTDSTAPHMHSDAPGLQKDELPTEVNLPASGCTMGDQLGSPPLPVPDLTVTPCSVVDSPETYAEATGHTRPVYAISAFWDEMEKLTINDILQLRMGRSTPHRETQETVRPNVDTQTHSSSLADTEEYHLSDVGLLDISDTADSDYCTLSDESKPDRSSCDFSTSDFEEDYWQFISASRNPSPDSYSKTQHSQRTPDFLFSAHDEDGSTSSEGKETPVPLEHSDQELQSPRQMLKSESVQNIQALNTEELSLQGLFSNDDSSLFLGSCKSLEESAILDLSDSLETLVSAPILSNTDVLDEHYRITFPEVFEYFFMQGKAENESSCVTVYDPENLSVAPTYEHSICLFRDEMSFSSLHDSRCGEGKPIPIFSCSHPTVRELTFPKPDYFFLSADTLEEDDISPIRVVSHSLIQTSDCGIVRSQDWKSLLSIRKISFHGKGSIWCRGSGTWVFPAAAEKRADPQIPVLDVGRVSSAPSKLFGELAVQQSILDAAKQESTFSTLKQSDMCLVCIAFASWVLTSSDPKAADAWKAALLANVSALSAIRYLRQYVKKRSSLHDDP</sequence>
<accession>A0AAV1PPE7</accession>
<dbReference type="InterPro" id="IPR043442">
    <property type="entry name" value="Perm1"/>
</dbReference>
<protein>
    <submittedName>
        <fullName evidence="2">Uncharacterized protein LOC128355275</fullName>
    </submittedName>
</protein>
<evidence type="ECO:0000313" key="3">
    <source>
        <dbReference type="Proteomes" id="UP001314229"/>
    </source>
</evidence>
<reference evidence="2 3" key="1">
    <citation type="submission" date="2024-01" db="EMBL/GenBank/DDBJ databases">
        <authorList>
            <person name="Alioto T."/>
            <person name="Alioto T."/>
            <person name="Gomez Garrido J."/>
        </authorList>
    </citation>
    <scope>NUCLEOTIDE SEQUENCE [LARGE SCALE GENOMIC DNA]</scope>
</reference>
<feature type="region of interest" description="Disordered" evidence="1">
    <location>
        <begin position="286"/>
        <end position="310"/>
    </location>
</feature>
<organism evidence="2 3">
    <name type="scientific">Scomber scombrus</name>
    <name type="common">Atlantic mackerel</name>
    <name type="synonym">Scomber vernalis</name>
    <dbReference type="NCBI Taxonomy" id="13677"/>
    <lineage>
        <taxon>Eukaryota</taxon>
        <taxon>Metazoa</taxon>
        <taxon>Chordata</taxon>
        <taxon>Craniata</taxon>
        <taxon>Vertebrata</taxon>
        <taxon>Euteleostomi</taxon>
        <taxon>Actinopterygii</taxon>
        <taxon>Neopterygii</taxon>
        <taxon>Teleostei</taxon>
        <taxon>Neoteleostei</taxon>
        <taxon>Acanthomorphata</taxon>
        <taxon>Pelagiaria</taxon>
        <taxon>Scombriformes</taxon>
        <taxon>Scombridae</taxon>
        <taxon>Scomber</taxon>
    </lineage>
</organism>
<comment type="caution">
    <text evidence="2">The sequence shown here is derived from an EMBL/GenBank/DDBJ whole genome shotgun (WGS) entry which is preliminary data.</text>
</comment>
<dbReference type="Proteomes" id="UP001314229">
    <property type="component" value="Unassembled WGS sequence"/>
</dbReference>
<keyword evidence="3" id="KW-1185">Reference proteome</keyword>
<dbReference type="GO" id="GO:0005634">
    <property type="term" value="C:nucleus"/>
    <property type="evidence" value="ECO:0007669"/>
    <property type="project" value="TreeGrafter"/>
</dbReference>
<feature type="compositionally biased region" description="Polar residues" evidence="1">
    <location>
        <begin position="556"/>
        <end position="566"/>
    </location>
</feature>
<dbReference type="GO" id="GO:0005737">
    <property type="term" value="C:cytoplasm"/>
    <property type="evidence" value="ECO:0007669"/>
    <property type="project" value="TreeGrafter"/>
</dbReference>
<dbReference type="PANTHER" id="PTHR47282">
    <property type="entry name" value="PGC-1 AND ERR-INDUCED REGULATOR IN MUSCLE PROTEIN 1"/>
    <property type="match status" value="1"/>
</dbReference>
<dbReference type="GO" id="GO:0014850">
    <property type="term" value="P:response to muscle activity"/>
    <property type="evidence" value="ECO:0007669"/>
    <property type="project" value="TreeGrafter"/>
</dbReference>
<dbReference type="EMBL" id="CAWUFR010000238">
    <property type="protein sequence ID" value="CAK6973806.1"/>
    <property type="molecule type" value="Genomic_DNA"/>
</dbReference>
<name>A0AAV1PPE7_SCOSC</name>
<feature type="compositionally biased region" description="Basic and acidic residues" evidence="1">
    <location>
        <begin position="296"/>
        <end position="310"/>
    </location>
</feature>
<feature type="region of interest" description="Disordered" evidence="1">
    <location>
        <begin position="642"/>
        <end position="678"/>
    </location>
</feature>
<feature type="region of interest" description="Disordered" evidence="1">
    <location>
        <begin position="29"/>
        <end position="71"/>
    </location>
</feature>